<sequence>MLKKFIIPSLFVLFFGAESHAQFGRTYQEVGIMAGPVFFKSDYGERGDFENFSKNMGFSVGGFYYFSFIENYRSLRENFKLRLDVSYMKTDLEHFGKYVDPAKTSVFANQLRAMHGSTSTINLGLQMEFYPWKTDDYNRGETFSPYVSLGGQIGYYTSKVESDLGPIGTPLTTPEKYSSGTRNDSSPVASLTSSVGVRYRLDDYNSLIFDSRLQYYTSDWVDGINPNRNDYPENKTNDYSLTFNFGYVYYFN</sequence>
<keyword evidence="3" id="KW-1185">Reference proteome</keyword>
<accession>A0ABV9P932</accession>
<gene>
    <name evidence="2" type="ORF">ACFO3U_13670</name>
</gene>
<dbReference type="EMBL" id="JBHSGW010000028">
    <property type="protein sequence ID" value="MFC4741046.1"/>
    <property type="molecule type" value="Genomic_DNA"/>
</dbReference>
<reference evidence="3" key="1">
    <citation type="journal article" date="2019" name="Int. J. Syst. Evol. Microbiol.">
        <title>The Global Catalogue of Microorganisms (GCM) 10K type strain sequencing project: providing services to taxonomists for standard genome sequencing and annotation.</title>
        <authorList>
            <consortium name="The Broad Institute Genomics Platform"/>
            <consortium name="The Broad Institute Genome Sequencing Center for Infectious Disease"/>
            <person name="Wu L."/>
            <person name="Ma J."/>
        </authorList>
    </citation>
    <scope>NUCLEOTIDE SEQUENCE [LARGE SCALE GENOMIC DNA]</scope>
    <source>
        <strain evidence="3">CCUG 50349</strain>
    </source>
</reference>
<keyword evidence="1" id="KW-0732">Signal</keyword>
<comment type="caution">
    <text evidence="2">The sequence shown here is derived from an EMBL/GenBank/DDBJ whole genome shotgun (WGS) entry which is preliminary data.</text>
</comment>
<organism evidence="2 3">
    <name type="scientific">Flavobacterium ponti</name>
    <dbReference type="NCBI Taxonomy" id="665133"/>
    <lineage>
        <taxon>Bacteria</taxon>
        <taxon>Pseudomonadati</taxon>
        <taxon>Bacteroidota</taxon>
        <taxon>Flavobacteriia</taxon>
        <taxon>Flavobacteriales</taxon>
        <taxon>Flavobacteriaceae</taxon>
        <taxon>Flavobacterium</taxon>
    </lineage>
</organism>
<protein>
    <submittedName>
        <fullName evidence="2">Glutamate dehydrogenase</fullName>
    </submittedName>
</protein>
<proteinExistence type="predicted"/>
<dbReference type="NCBIfam" id="NF047659">
    <property type="entry name" value="THC0290_0291_fam"/>
    <property type="match status" value="1"/>
</dbReference>
<evidence type="ECO:0000313" key="2">
    <source>
        <dbReference type="EMBL" id="MFC4741046.1"/>
    </source>
</evidence>
<dbReference type="Proteomes" id="UP001595885">
    <property type="component" value="Unassembled WGS sequence"/>
</dbReference>
<dbReference type="RefSeq" id="WP_379743617.1">
    <property type="nucleotide sequence ID" value="NZ_JBHSGW010000028.1"/>
</dbReference>
<evidence type="ECO:0000256" key="1">
    <source>
        <dbReference type="SAM" id="SignalP"/>
    </source>
</evidence>
<feature type="signal peptide" evidence="1">
    <location>
        <begin position="1"/>
        <end position="21"/>
    </location>
</feature>
<name>A0ABV9P932_9FLAO</name>
<evidence type="ECO:0000313" key="3">
    <source>
        <dbReference type="Proteomes" id="UP001595885"/>
    </source>
</evidence>
<feature type="chain" id="PRO_5046752855" evidence="1">
    <location>
        <begin position="22"/>
        <end position="252"/>
    </location>
</feature>